<organism evidence="1 2">
    <name type="scientific">Amycolatopsis japonica</name>
    <dbReference type="NCBI Taxonomy" id="208439"/>
    <lineage>
        <taxon>Bacteria</taxon>
        <taxon>Bacillati</taxon>
        <taxon>Actinomycetota</taxon>
        <taxon>Actinomycetes</taxon>
        <taxon>Pseudonocardiales</taxon>
        <taxon>Pseudonocardiaceae</taxon>
        <taxon>Amycolatopsis</taxon>
        <taxon>Amycolatopsis japonica group</taxon>
    </lineage>
</organism>
<dbReference type="KEGG" id="aja:AJAP_42595"/>
<dbReference type="AlphaFoldDB" id="A0A075VAC5"/>
<name>A0A075VAC5_9PSEU</name>
<protein>
    <submittedName>
        <fullName evidence="1">Uncharacterized protein</fullName>
    </submittedName>
</protein>
<sequence length="176" mass="19044">MSTTDTTEPASRAEFPFAVTITRPGHPTLYLGYRFQHSAEHAAWAFTDMLTGTAHPTGTTINWGATPPDVEIVPPAPTTPREIAEHPDFPGERPPIFPDLYARVLAQHGHDLAPKLWSNACSIYDAMHQPEEEAEVEVGSFPIDPHTLESVLLEHVGESETRAIFAALGAAAGGAR</sequence>
<proteinExistence type="predicted"/>
<keyword evidence="2" id="KW-1185">Reference proteome</keyword>
<dbReference type="EMBL" id="CP008954">
    <property type="protein sequence ID" value="AIG81286.1"/>
    <property type="molecule type" value="Genomic_DNA"/>
</dbReference>
<geneLocation type="plasmid" evidence="1 2">
    <name>pAmyja1</name>
</geneLocation>
<dbReference type="Proteomes" id="UP000028492">
    <property type="component" value="Plasmid pAmyja1"/>
</dbReference>
<evidence type="ECO:0000313" key="1">
    <source>
        <dbReference type="EMBL" id="AIG81286.1"/>
    </source>
</evidence>
<reference evidence="1 2" key="1">
    <citation type="journal article" date="2014" name="J. Biotechnol.">
        <title>Complete genome sequence of the actinobacterium Amycolatopsis japonica MG417-CF17(T) (=DSM 44213T) producing (S,S)-N,N'-ethylenediaminedisuccinic acid.</title>
        <authorList>
            <person name="Stegmann E."/>
            <person name="Albersmeier A."/>
            <person name="Spohn M."/>
            <person name="Gert H."/>
            <person name="Weber T."/>
            <person name="Wohlleben W."/>
            <person name="Kalinowski J."/>
            <person name="Ruckert C."/>
        </authorList>
    </citation>
    <scope>NUCLEOTIDE SEQUENCE [LARGE SCALE GENOMIC DNA]</scope>
    <source>
        <strain evidence="2">MG417-CF17 (DSM 44213)</strain>
        <plasmid evidence="1">pAmyja1</plasmid>
    </source>
</reference>
<keyword evidence="1" id="KW-0614">Plasmid</keyword>
<dbReference type="RefSeq" id="WP_040133666.1">
    <property type="nucleotide sequence ID" value="NZ_CP008954.1"/>
</dbReference>
<dbReference type="HOGENOM" id="CLU_1522105_0_0_11"/>
<accession>A0A075VAC5</accession>
<evidence type="ECO:0000313" key="2">
    <source>
        <dbReference type="Proteomes" id="UP000028492"/>
    </source>
</evidence>
<gene>
    <name evidence="1" type="ORF">AJAP_42595</name>
</gene>